<feature type="non-terminal residue" evidence="2">
    <location>
        <position position="241"/>
    </location>
</feature>
<dbReference type="EMBL" id="UOEL01000156">
    <property type="protein sequence ID" value="VAW18891.1"/>
    <property type="molecule type" value="Genomic_DNA"/>
</dbReference>
<evidence type="ECO:0000313" key="2">
    <source>
        <dbReference type="EMBL" id="VAW18891.1"/>
    </source>
</evidence>
<dbReference type="PANTHER" id="PTHR30383:SF5">
    <property type="entry name" value="SGNH HYDROLASE-TYPE ESTERASE DOMAIN-CONTAINING PROTEIN"/>
    <property type="match status" value="1"/>
</dbReference>
<protein>
    <recommendedName>
        <fullName evidence="1">SGNH hydrolase-type esterase domain-containing protein</fullName>
    </recommendedName>
</protein>
<dbReference type="SUPFAM" id="SSF52266">
    <property type="entry name" value="SGNH hydrolase"/>
    <property type="match status" value="1"/>
</dbReference>
<evidence type="ECO:0000259" key="1">
    <source>
        <dbReference type="Pfam" id="PF13472"/>
    </source>
</evidence>
<dbReference type="AlphaFoldDB" id="A0A3B0TJM5"/>
<dbReference type="PANTHER" id="PTHR30383">
    <property type="entry name" value="THIOESTERASE 1/PROTEASE 1/LYSOPHOSPHOLIPASE L1"/>
    <property type="match status" value="1"/>
</dbReference>
<dbReference type="Pfam" id="PF13472">
    <property type="entry name" value="Lipase_GDSL_2"/>
    <property type="match status" value="1"/>
</dbReference>
<name>A0A3B0TJM5_9ZZZZ</name>
<dbReference type="Gene3D" id="3.40.50.1110">
    <property type="entry name" value="SGNH hydrolase"/>
    <property type="match status" value="1"/>
</dbReference>
<dbReference type="GO" id="GO:0004622">
    <property type="term" value="F:phosphatidylcholine lysophospholipase activity"/>
    <property type="evidence" value="ECO:0007669"/>
    <property type="project" value="TreeGrafter"/>
</dbReference>
<gene>
    <name evidence="2" type="ORF">MNBD_BACTEROID03-604</name>
</gene>
<sequence>MNRKQFLEQSAMALLATALIGCFDNKKGRLQKNQVIACIGDSVTSGGGNGYVEILQTLANEKWPELNLTFLNWGKSSETVTGLTEIGHPGPRPYLFERLDGLLKNTPIDIAMFCYGINCGIYGMPSPELFNKFKIGVYSFLEKVKQKNIRTILLTPPPLTLNTVSIELDPEAEYTWLNPYPKYDKEILQEFKKIILNTQHEAVIANIDIHSPLSKNQADCYDKDPIHPNIKGHILIAETII</sequence>
<dbReference type="PROSITE" id="PS51257">
    <property type="entry name" value="PROKAR_LIPOPROTEIN"/>
    <property type="match status" value="1"/>
</dbReference>
<organism evidence="2">
    <name type="scientific">hydrothermal vent metagenome</name>
    <dbReference type="NCBI Taxonomy" id="652676"/>
    <lineage>
        <taxon>unclassified sequences</taxon>
        <taxon>metagenomes</taxon>
        <taxon>ecological metagenomes</taxon>
    </lineage>
</organism>
<reference evidence="2" key="1">
    <citation type="submission" date="2018-06" db="EMBL/GenBank/DDBJ databases">
        <authorList>
            <person name="Zhirakovskaya E."/>
        </authorList>
    </citation>
    <scope>NUCLEOTIDE SEQUENCE</scope>
</reference>
<dbReference type="InterPro" id="IPR013830">
    <property type="entry name" value="SGNH_hydro"/>
</dbReference>
<proteinExistence type="predicted"/>
<feature type="domain" description="SGNH hydrolase-type esterase" evidence="1">
    <location>
        <begin position="38"/>
        <end position="233"/>
    </location>
</feature>
<accession>A0A3B0TJM5</accession>
<dbReference type="InterPro" id="IPR036514">
    <property type="entry name" value="SGNH_hydro_sf"/>
</dbReference>
<dbReference type="InterPro" id="IPR051532">
    <property type="entry name" value="Ester_Hydrolysis_Enzymes"/>
</dbReference>